<keyword evidence="2 6" id="KW-0240">DNA-directed RNA polymerase</keyword>
<dbReference type="AlphaFoldDB" id="A0A6S7H264"/>
<evidence type="ECO:0000313" key="7">
    <source>
        <dbReference type="Proteomes" id="UP001152795"/>
    </source>
</evidence>
<gene>
    <name evidence="6" type="ORF">PACLA_8A004321</name>
</gene>
<comment type="caution">
    <text evidence="6">The sequence shown here is derived from an EMBL/GenBank/DDBJ whole genome shotgun (WGS) entry which is preliminary data.</text>
</comment>
<evidence type="ECO:0000256" key="5">
    <source>
        <dbReference type="SAM" id="MobiDB-lite"/>
    </source>
</evidence>
<evidence type="ECO:0000256" key="1">
    <source>
        <dbReference type="ARBA" id="ARBA00004123"/>
    </source>
</evidence>
<keyword evidence="3" id="KW-0804">Transcription</keyword>
<feature type="compositionally biased region" description="Gly residues" evidence="5">
    <location>
        <begin position="55"/>
        <end position="74"/>
    </location>
</feature>
<reference evidence="6" key="1">
    <citation type="submission" date="2020-04" db="EMBL/GenBank/DDBJ databases">
        <authorList>
            <person name="Alioto T."/>
            <person name="Alioto T."/>
            <person name="Gomez Garrido J."/>
        </authorList>
    </citation>
    <scope>NUCLEOTIDE SEQUENCE</scope>
    <source>
        <strain evidence="6">A484AB</strain>
    </source>
</reference>
<comment type="subcellular location">
    <subcellularLocation>
        <location evidence="1">Nucleus</location>
    </subcellularLocation>
</comment>
<sequence>QKPERGGGQTRPRGRGRARGRGRGRGQPNIIQSKSIFSEGLVPKTGATQSRAPSYGGGGGGGGGGGFDGEGSKSGGIKAEKNFDVEDPDKILKMLEADGEMDIDEDQLECGVLPIHIPLAFHDRFIEEVQDGEEITSVKSEPMDTDTKKPFMKPSTMAPKKAQEEQQMTCERLLTGDDTKKKEQMLFFQFPDSLPTQRVEDEGSDSKSRRKSLKLQDISEGYIGKIQVHKSGKTKLILGGVALDVSMGTPCNFLQDIVSIHPEEESRSMMTLCHVKQRLVCTPDFEELLKHNLDIT</sequence>
<feature type="region of interest" description="Disordered" evidence="5">
    <location>
        <begin position="1"/>
        <end position="83"/>
    </location>
</feature>
<feature type="region of interest" description="Disordered" evidence="5">
    <location>
        <begin position="140"/>
        <end position="166"/>
    </location>
</feature>
<dbReference type="Pfam" id="PF05132">
    <property type="entry name" value="RNA_pol_Rpc4"/>
    <property type="match status" value="1"/>
</dbReference>
<dbReference type="InterPro" id="IPR007811">
    <property type="entry name" value="RPC4"/>
</dbReference>
<evidence type="ECO:0000256" key="3">
    <source>
        <dbReference type="ARBA" id="ARBA00023163"/>
    </source>
</evidence>
<dbReference type="EMBL" id="CACRXK020003667">
    <property type="protein sequence ID" value="CAB3999775.1"/>
    <property type="molecule type" value="Genomic_DNA"/>
</dbReference>
<organism evidence="6 7">
    <name type="scientific">Paramuricea clavata</name>
    <name type="common">Red gorgonian</name>
    <name type="synonym">Violescent sea-whip</name>
    <dbReference type="NCBI Taxonomy" id="317549"/>
    <lineage>
        <taxon>Eukaryota</taxon>
        <taxon>Metazoa</taxon>
        <taxon>Cnidaria</taxon>
        <taxon>Anthozoa</taxon>
        <taxon>Octocorallia</taxon>
        <taxon>Malacalcyonacea</taxon>
        <taxon>Plexauridae</taxon>
        <taxon>Paramuricea</taxon>
    </lineage>
</organism>
<keyword evidence="7" id="KW-1185">Reference proteome</keyword>
<dbReference type="Proteomes" id="UP001152795">
    <property type="component" value="Unassembled WGS sequence"/>
</dbReference>
<dbReference type="GO" id="GO:0003677">
    <property type="term" value="F:DNA binding"/>
    <property type="evidence" value="ECO:0007669"/>
    <property type="project" value="InterPro"/>
</dbReference>
<feature type="compositionally biased region" description="Basic residues" evidence="5">
    <location>
        <begin position="12"/>
        <end position="24"/>
    </location>
</feature>
<evidence type="ECO:0000313" key="6">
    <source>
        <dbReference type="EMBL" id="CAB3999775.1"/>
    </source>
</evidence>
<dbReference type="PANTHER" id="PTHR13408:SF0">
    <property type="entry name" value="DNA-DIRECTED RNA POLYMERASE III SUBUNIT RPC4"/>
    <property type="match status" value="1"/>
</dbReference>
<dbReference type="PANTHER" id="PTHR13408">
    <property type="entry name" value="DNA-DIRECTED RNA POLYMERASE III"/>
    <property type="match status" value="1"/>
</dbReference>
<proteinExistence type="predicted"/>
<evidence type="ECO:0000256" key="2">
    <source>
        <dbReference type="ARBA" id="ARBA00022478"/>
    </source>
</evidence>
<accession>A0A6S7H264</accession>
<keyword evidence="4" id="KW-0539">Nucleus</keyword>
<name>A0A6S7H264_PARCT</name>
<feature type="non-terminal residue" evidence="6">
    <location>
        <position position="1"/>
    </location>
</feature>
<dbReference type="GO" id="GO:0042797">
    <property type="term" value="P:tRNA transcription by RNA polymerase III"/>
    <property type="evidence" value="ECO:0007669"/>
    <property type="project" value="TreeGrafter"/>
</dbReference>
<dbReference type="GO" id="GO:0005666">
    <property type="term" value="C:RNA polymerase III complex"/>
    <property type="evidence" value="ECO:0007669"/>
    <property type="project" value="InterPro"/>
</dbReference>
<dbReference type="OrthoDB" id="5836119at2759"/>
<protein>
    <submittedName>
        <fullName evidence="6">DNA-directed RNA polymerase III subunit RPC4</fullName>
    </submittedName>
</protein>
<evidence type="ECO:0000256" key="4">
    <source>
        <dbReference type="ARBA" id="ARBA00023242"/>
    </source>
</evidence>